<protein>
    <submittedName>
        <fullName evidence="1">Uncharacterized protein</fullName>
    </submittedName>
</protein>
<proteinExistence type="predicted"/>
<dbReference type="RefSeq" id="WP_268917740.1">
    <property type="nucleotide sequence ID" value="NZ_JAPTMY010000020.1"/>
</dbReference>
<reference evidence="1" key="1">
    <citation type="submission" date="2022-10" db="EMBL/GenBank/DDBJ databases">
        <title>Genome sequence of Actinomyces israelii ATCC 10048.</title>
        <authorList>
            <person name="Watt R.M."/>
            <person name="Tong W.M."/>
        </authorList>
    </citation>
    <scope>NUCLEOTIDE SEQUENCE</scope>
    <source>
        <strain evidence="1">ATCC 10048</strain>
    </source>
</reference>
<evidence type="ECO:0000313" key="1">
    <source>
        <dbReference type="EMBL" id="MCZ0858338.1"/>
    </source>
</evidence>
<keyword evidence="2" id="KW-1185">Reference proteome</keyword>
<dbReference type="EMBL" id="JAPTMY010000020">
    <property type="protein sequence ID" value="MCZ0858338.1"/>
    <property type="molecule type" value="Genomic_DNA"/>
</dbReference>
<dbReference type="Proteomes" id="UP001072034">
    <property type="component" value="Unassembled WGS sequence"/>
</dbReference>
<sequence length="51" mass="5508">MSAADARHLRWLEEKVGDRLVAGVVLTTDDRARHLGGSLWALPVAALWGLG</sequence>
<comment type="caution">
    <text evidence="1">The sequence shown here is derived from an EMBL/GenBank/DDBJ whole genome shotgun (WGS) entry which is preliminary data.</text>
</comment>
<accession>A0ABT4I9B6</accession>
<name>A0ABT4I9B6_9ACTO</name>
<organism evidence="1 2">
    <name type="scientific">Actinomyces israelii</name>
    <dbReference type="NCBI Taxonomy" id="1659"/>
    <lineage>
        <taxon>Bacteria</taxon>
        <taxon>Bacillati</taxon>
        <taxon>Actinomycetota</taxon>
        <taxon>Actinomycetes</taxon>
        <taxon>Actinomycetales</taxon>
        <taxon>Actinomycetaceae</taxon>
        <taxon>Actinomyces</taxon>
    </lineage>
</organism>
<evidence type="ECO:0000313" key="2">
    <source>
        <dbReference type="Proteomes" id="UP001072034"/>
    </source>
</evidence>
<gene>
    <name evidence="1" type="ORF">OHJ16_09820</name>
</gene>